<feature type="compositionally biased region" description="Pro residues" evidence="3">
    <location>
        <begin position="568"/>
        <end position="590"/>
    </location>
</feature>
<feature type="compositionally biased region" description="Pro residues" evidence="3">
    <location>
        <begin position="515"/>
        <end position="526"/>
    </location>
</feature>
<proteinExistence type="predicted"/>
<feature type="compositionally biased region" description="Polar residues" evidence="3">
    <location>
        <begin position="317"/>
        <end position="328"/>
    </location>
</feature>
<feature type="region of interest" description="Disordered" evidence="3">
    <location>
        <begin position="623"/>
        <end position="642"/>
    </location>
</feature>
<dbReference type="PANTHER" id="PTHR24135">
    <property type="entry name" value="SH3 AND MULTIPLE ANKYRIN REPEAT DOMAINS PROTEIN"/>
    <property type="match status" value="1"/>
</dbReference>
<evidence type="ECO:0000313" key="6">
    <source>
        <dbReference type="EMBL" id="KAL3883043.1"/>
    </source>
</evidence>
<feature type="compositionally biased region" description="Polar residues" evidence="3">
    <location>
        <begin position="271"/>
        <end position="282"/>
    </location>
</feature>
<dbReference type="InterPro" id="IPR036034">
    <property type="entry name" value="PDZ_sf"/>
</dbReference>
<dbReference type="InterPro" id="IPR001478">
    <property type="entry name" value="PDZ"/>
</dbReference>
<feature type="compositionally biased region" description="Low complexity" evidence="3">
    <location>
        <begin position="869"/>
        <end position="888"/>
    </location>
</feature>
<name>A0ABD3XDH2_SINWO</name>
<evidence type="ECO:0000256" key="2">
    <source>
        <dbReference type="ARBA" id="ARBA00034105"/>
    </source>
</evidence>
<dbReference type="Proteomes" id="UP001634394">
    <property type="component" value="Unassembled WGS sequence"/>
</dbReference>
<dbReference type="PANTHER" id="PTHR24135:SF28">
    <property type="entry name" value="LD13733P"/>
    <property type="match status" value="1"/>
</dbReference>
<feature type="region of interest" description="Disordered" evidence="3">
    <location>
        <begin position="686"/>
        <end position="965"/>
    </location>
</feature>
<feature type="compositionally biased region" description="Basic and acidic residues" evidence="3">
    <location>
        <begin position="438"/>
        <end position="449"/>
    </location>
</feature>
<comment type="subcellular location">
    <subcellularLocation>
        <location evidence="2">Postsynaptic density</location>
    </subcellularLocation>
</comment>
<feature type="compositionally biased region" description="Polar residues" evidence="3">
    <location>
        <begin position="921"/>
        <end position="939"/>
    </location>
</feature>
<evidence type="ECO:0000256" key="3">
    <source>
        <dbReference type="SAM" id="MobiDB-lite"/>
    </source>
</evidence>
<evidence type="ECO:0000259" key="5">
    <source>
        <dbReference type="PROSITE" id="PS50106"/>
    </source>
</evidence>
<feature type="region of interest" description="Disordered" evidence="3">
    <location>
        <begin position="117"/>
        <end position="153"/>
    </location>
</feature>
<feature type="compositionally biased region" description="Basic and acidic residues" evidence="3">
    <location>
        <begin position="778"/>
        <end position="807"/>
    </location>
</feature>
<feature type="compositionally biased region" description="Basic and acidic residues" evidence="3">
    <location>
        <begin position="817"/>
        <end position="848"/>
    </location>
</feature>
<evidence type="ECO:0000256" key="1">
    <source>
        <dbReference type="ARBA" id="ARBA00023018"/>
    </source>
</evidence>
<feature type="domain" description="SAM" evidence="4">
    <location>
        <begin position="1087"/>
        <end position="1150"/>
    </location>
</feature>
<dbReference type="CDD" id="cd06746">
    <property type="entry name" value="PDZ_SHANK1_3-like"/>
    <property type="match status" value="1"/>
</dbReference>
<evidence type="ECO:0000259" key="4">
    <source>
        <dbReference type="PROSITE" id="PS50105"/>
    </source>
</evidence>
<feature type="compositionally biased region" description="Polar residues" evidence="3">
    <location>
        <begin position="688"/>
        <end position="700"/>
    </location>
</feature>
<dbReference type="InterPro" id="IPR013761">
    <property type="entry name" value="SAM/pointed_sf"/>
</dbReference>
<feature type="region of interest" description="Disordered" evidence="3">
    <location>
        <begin position="225"/>
        <end position="385"/>
    </location>
</feature>
<dbReference type="Gene3D" id="2.30.42.10">
    <property type="match status" value="1"/>
</dbReference>
<feature type="region of interest" description="Disordered" evidence="3">
    <location>
        <begin position="165"/>
        <end position="187"/>
    </location>
</feature>
<feature type="compositionally biased region" description="Low complexity" evidence="3">
    <location>
        <begin position="701"/>
        <end position="712"/>
    </location>
</feature>
<dbReference type="AlphaFoldDB" id="A0ABD3XDH2"/>
<dbReference type="Gene3D" id="1.10.150.50">
    <property type="entry name" value="Transcription Factor, Ets-1"/>
    <property type="match status" value="1"/>
</dbReference>
<feature type="compositionally biased region" description="Polar residues" evidence="3">
    <location>
        <begin position="250"/>
        <end position="260"/>
    </location>
</feature>
<sequence>METNEHSPRTVVLQKGSEGFGFVLRGAKSQLKPSGELDFRPTNEFPALQYLDNVDAGSPSDKAGLKPGDFILEINGENVVRASHDRVVNLIRASGNTLAMKVVTVHPTGRSQEWFVHQNHSKTMPNRKKKAPEPPRRDPQTSLSYSRADGQNISEEMKAMEKFDKAISGERKDSTTSTEQKTASIRGRHAVKRVSCIDTENLEVDQQKSNHISPSEARINKYHKGQNGALERSRSNPDLSGKPVYATPQVPDSANSSGLNGTRVYDLPHGGQQSQPSPTNYRPNIAPPQPPSPVSNKSQRKQAPSPPTGEADKSEVVSITTNRKSQYVSVPHPGKPIEGSQFESSFRPGTSAKLTEEPTATVPSLEQSKLKPGHTRSSSTGAGLLKMVTVPLSNTPKEDSMEKRTLAEDKVRDSAADIMKSYPSAQLLVTADVHNSIMDKKTSKPHEPEPDYDIDSGDEKKNFEPKAQVSAENNHKVTLISVGVESKTKPAPGRNRYTIHSTIPLKNPEESIEIPPRPTGPAPIPPKNEERTWVGSRRSSFQSESSQPNSGNSSPRDMGVRMQKEVLAPPPPPPPPPPTAPPPPPVPPSPKSEIRIGQLNADKPALPTEDILAAVAKRKERLEMDGPRITMNKPEVKPNPRDRTQLAILEAVAKRRTALQHQSETAVVDTIETQLQKTKKLQAAKFSLSMNQRSNPTSETNVKVSNNDNSKSFEATDKVQSKPNFLPVNSKSTRTEEKSKQPVKADIKSSHPTTKPVELSIKIGTKSSGDPLPSMTELKPKILHKSESTKTKHEIPLQKPDIKKEASKTNSEVQNVGKHEEKTHDMEVQLRPKKSDETGQNGEDKSNRNSDFVQLAEIKRQEWLQRKASQYNKSNSSSKQTSPDTSKPGSPDRSWKKGLIQIKPVSDKSIGSTVIMKDATTDQSNTDTKVKGQTLNGDVNHNDHNKQSKNVNSVKSPPSAFRDRKEVNAFVQLEIIPPPSSFLSESSTDMHDINDHHSNGPSFSPDSASIVSSLSTLSSLSGDHNDTNPHGYEDMIAPPPPGFDDGTNSADNIDQVARVIPPPPEFGNGYSSDKSARPFASKPVESWLCNDVLDWLDSLNMGQYKSSFQQNSIDGKHLVSFTRNNYIELGVTQVGHRMNLERSIKKLAMHQSHSNIIESERL</sequence>
<feature type="domain" description="PDZ" evidence="5">
    <location>
        <begin position="10"/>
        <end position="106"/>
    </location>
</feature>
<feature type="compositionally biased region" description="Low complexity" evidence="3">
    <location>
        <begin position="536"/>
        <end position="555"/>
    </location>
</feature>
<feature type="compositionally biased region" description="Polar residues" evidence="3">
    <location>
        <begin position="721"/>
        <end position="732"/>
    </location>
</feature>
<comment type="caution">
    <text evidence="6">The sequence shown here is derived from an EMBL/GenBank/DDBJ whole genome shotgun (WGS) entry which is preliminary data.</text>
</comment>
<evidence type="ECO:0008006" key="8">
    <source>
        <dbReference type="Google" id="ProtNLM"/>
    </source>
</evidence>
<feature type="compositionally biased region" description="Basic and acidic residues" evidence="3">
    <location>
        <begin position="165"/>
        <end position="174"/>
    </location>
</feature>
<dbReference type="GO" id="GO:0014069">
    <property type="term" value="C:postsynaptic density"/>
    <property type="evidence" value="ECO:0007669"/>
    <property type="project" value="UniProtKB-SubCell"/>
</dbReference>
<feature type="compositionally biased region" description="Basic and acidic residues" evidence="3">
    <location>
        <begin position="733"/>
        <end position="749"/>
    </location>
</feature>
<gene>
    <name evidence="6" type="ORF">ACJMK2_029338</name>
</gene>
<organism evidence="6 7">
    <name type="scientific">Sinanodonta woodiana</name>
    <name type="common">Chinese pond mussel</name>
    <name type="synonym">Anodonta woodiana</name>
    <dbReference type="NCBI Taxonomy" id="1069815"/>
    <lineage>
        <taxon>Eukaryota</taxon>
        <taxon>Metazoa</taxon>
        <taxon>Spiralia</taxon>
        <taxon>Lophotrochozoa</taxon>
        <taxon>Mollusca</taxon>
        <taxon>Bivalvia</taxon>
        <taxon>Autobranchia</taxon>
        <taxon>Heteroconchia</taxon>
        <taxon>Palaeoheterodonta</taxon>
        <taxon>Unionida</taxon>
        <taxon>Unionoidea</taxon>
        <taxon>Unionidae</taxon>
        <taxon>Unioninae</taxon>
        <taxon>Sinanodonta</taxon>
    </lineage>
</organism>
<protein>
    <recommendedName>
        <fullName evidence="8">SH3 and multiple ankyrin repeat domains protein 2</fullName>
    </recommendedName>
</protein>
<keyword evidence="7" id="KW-1185">Reference proteome</keyword>
<dbReference type="Pfam" id="PF00536">
    <property type="entry name" value="SAM_1"/>
    <property type="match status" value="1"/>
</dbReference>
<keyword evidence="1" id="KW-0770">Synapse</keyword>
<dbReference type="InterPro" id="IPR051569">
    <property type="entry name" value="SHANK"/>
</dbReference>
<reference evidence="6 7" key="1">
    <citation type="submission" date="2024-11" db="EMBL/GenBank/DDBJ databases">
        <title>Chromosome-level genome assembly of the freshwater bivalve Anodonta woodiana.</title>
        <authorList>
            <person name="Chen X."/>
        </authorList>
    </citation>
    <scope>NUCLEOTIDE SEQUENCE [LARGE SCALE GENOMIC DNA]</scope>
    <source>
        <strain evidence="6">MN2024</strain>
        <tissue evidence="6">Gills</tissue>
    </source>
</reference>
<evidence type="ECO:0000313" key="7">
    <source>
        <dbReference type="Proteomes" id="UP001634394"/>
    </source>
</evidence>
<dbReference type="Pfam" id="PF00595">
    <property type="entry name" value="PDZ"/>
    <property type="match status" value="1"/>
</dbReference>
<feature type="region of interest" description="Disordered" evidence="3">
    <location>
        <begin position="438"/>
        <end position="608"/>
    </location>
</feature>
<dbReference type="PROSITE" id="PS50105">
    <property type="entry name" value="SAM_DOMAIN"/>
    <property type="match status" value="1"/>
</dbReference>
<dbReference type="PROSITE" id="PS50106">
    <property type="entry name" value="PDZ"/>
    <property type="match status" value="1"/>
</dbReference>
<dbReference type="SUPFAM" id="SSF50156">
    <property type="entry name" value="PDZ domain-like"/>
    <property type="match status" value="1"/>
</dbReference>
<dbReference type="InterPro" id="IPR001660">
    <property type="entry name" value="SAM"/>
</dbReference>
<dbReference type="SMART" id="SM00228">
    <property type="entry name" value="PDZ"/>
    <property type="match status" value="1"/>
</dbReference>
<dbReference type="EMBL" id="JBJQND010000003">
    <property type="protein sequence ID" value="KAL3883043.1"/>
    <property type="molecule type" value="Genomic_DNA"/>
</dbReference>
<feature type="compositionally biased region" description="Polar residues" evidence="3">
    <location>
        <begin position="140"/>
        <end position="153"/>
    </location>
</feature>
<dbReference type="SMART" id="SM00454">
    <property type="entry name" value="SAM"/>
    <property type="match status" value="1"/>
</dbReference>
<accession>A0ABD3XDH2</accession>
<dbReference type="SUPFAM" id="SSF47769">
    <property type="entry name" value="SAM/Pointed domain"/>
    <property type="match status" value="1"/>
</dbReference>